<organism evidence="2 3">
    <name type="scientific">Chitinibacter bivalviorum</name>
    <dbReference type="NCBI Taxonomy" id="2739434"/>
    <lineage>
        <taxon>Bacteria</taxon>
        <taxon>Pseudomonadati</taxon>
        <taxon>Pseudomonadota</taxon>
        <taxon>Betaproteobacteria</taxon>
        <taxon>Neisseriales</taxon>
        <taxon>Chitinibacteraceae</taxon>
        <taxon>Chitinibacter</taxon>
    </lineage>
</organism>
<protein>
    <submittedName>
        <fullName evidence="2">Uncharacterized protein</fullName>
    </submittedName>
</protein>
<feature type="transmembrane region" description="Helical" evidence="1">
    <location>
        <begin position="55"/>
        <end position="76"/>
    </location>
</feature>
<dbReference type="Proteomes" id="UP000509597">
    <property type="component" value="Chromosome"/>
</dbReference>
<dbReference type="AlphaFoldDB" id="A0A7H9BEP1"/>
<keyword evidence="1" id="KW-0472">Membrane</keyword>
<accession>A0A7H9BEP1</accession>
<evidence type="ECO:0000313" key="2">
    <source>
        <dbReference type="EMBL" id="QLG87099.1"/>
    </source>
</evidence>
<keyword evidence="3" id="KW-1185">Reference proteome</keyword>
<evidence type="ECO:0000256" key="1">
    <source>
        <dbReference type="SAM" id="Phobius"/>
    </source>
</evidence>
<reference evidence="2 3" key="1">
    <citation type="submission" date="2020-07" db="EMBL/GenBank/DDBJ databases">
        <title>Complete genome sequence of Chitinibacter sp. 2T18.</title>
        <authorList>
            <person name="Bae J.-W."/>
            <person name="Choi J.-W."/>
        </authorList>
    </citation>
    <scope>NUCLEOTIDE SEQUENCE [LARGE SCALE GENOMIC DNA]</scope>
    <source>
        <strain evidence="2 3">2T18</strain>
    </source>
</reference>
<keyword evidence="1" id="KW-0812">Transmembrane</keyword>
<dbReference type="EMBL" id="CP058627">
    <property type="protein sequence ID" value="QLG87099.1"/>
    <property type="molecule type" value="Genomic_DNA"/>
</dbReference>
<keyword evidence="1" id="KW-1133">Transmembrane helix</keyword>
<proteinExistence type="predicted"/>
<dbReference type="KEGG" id="chiz:HQ393_01915"/>
<evidence type="ECO:0000313" key="3">
    <source>
        <dbReference type="Proteomes" id="UP000509597"/>
    </source>
</evidence>
<sequence>MNIERAQQIYRDWNSPLLRQFFWYLIIPATVEVQRHDPVHFNYGPPNRLPFRYRYLFQLLATMAMLVGLASLNPMLAWQGMWALKLYLIYASVVNGVWVLAYWSMKMPRSVAPKERG</sequence>
<dbReference type="RefSeq" id="WP_179357185.1">
    <property type="nucleotide sequence ID" value="NZ_CP058627.1"/>
</dbReference>
<gene>
    <name evidence="2" type="ORF">HQ393_01915</name>
</gene>
<name>A0A7H9BEP1_9NEIS</name>
<feature type="transmembrane region" description="Helical" evidence="1">
    <location>
        <begin position="82"/>
        <end position="103"/>
    </location>
</feature>